<keyword evidence="6" id="KW-0809">Transit peptide</keyword>
<organism evidence="14 15">
    <name type="scientific">Candida verbasci</name>
    <dbReference type="NCBI Taxonomy" id="1227364"/>
    <lineage>
        <taxon>Eukaryota</taxon>
        <taxon>Fungi</taxon>
        <taxon>Dikarya</taxon>
        <taxon>Ascomycota</taxon>
        <taxon>Saccharomycotina</taxon>
        <taxon>Pichiomycetes</taxon>
        <taxon>Debaryomycetaceae</taxon>
        <taxon>Candida/Lodderomyces clade</taxon>
        <taxon>Candida</taxon>
    </lineage>
</organism>
<evidence type="ECO:0000256" key="5">
    <source>
        <dbReference type="ARBA" id="ARBA00022827"/>
    </source>
</evidence>
<dbReference type="OrthoDB" id="7786253at2759"/>
<dbReference type="EC" id="1.1.2.4" evidence="9"/>
<keyword evidence="4" id="KW-0285">Flavoprotein</keyword>
<dbReference type="InterPro" id="IPR016169">
    <property type="entry name" value="FAD-bd_PCMH_sub2"/>
</dbReference>
<dbReference type="SUPFAM" id="SSF55103">
    <property type="entry name" value="FAD-linked oxidases, C-terminal domain"/>
    <property type="match status" value="1"/>
</dbReference>
<dbReference type="Pfam" id="PF01565">
    <property type="entry name" value="FAD_binding_4"/>
    <property type="match status" value="1"/>
</dbReference>
<accession>A0A9W4TWF4</accession>
<dbReference type="InterPro" id="IPR036318">
    <property type="entry name" value="FAD-bd_PCMH-like_sf"/>
</dbReference>
<dbReference type="FunFam" id="3.30.465.10:FF:000038">
    <property type="entry name" value="D-lactate dehydrogenase"/>
    <property type="match status" value="1"/>
</dbReference>
<evidence type="ECO:0000256" key="6">
    <source>
        <dbReference type="ARBA" id="ARBA00022946"/>
    </source>
</evidence>
<dbReference type="InterPro" id="IPR006094">
    <property type="entry name" value="Oxid_FAD_bind_N"/>
</dbReference>
<comment type="cofactor">
    <cofactor evidence="1">
        <name>FAD</name>
        <dbReference type="ChEBI" id="CHEBI:57692"/>
    </cofactor>
</comment>
<dbReference type="Pfam" id="PF02913">
    <property type="entry name" value="FAD-oxidase_C"/>
    <property type="match status" value="1"/>
</dbReference>
<keyword evidence="5" id="KW-0274">FAD</keyword>
<dbReference type="FunFam" id="1.10.45.10:FF:000001">
    <property type="entry name" value="D-lactate dehydrogenase mitochondrial"/>
    <property type="match status" value="1"/>
</dbReference>
<dbReference type="PANTHER" id="PTHR11748">
    <property type="entry name" value="D-LACTATE DEHYDROGENASE"/>
    <property type="match status" value="1"/>
</dbReference>
<reference evidence="14" key="1">
    <citation type="submission" date="2022-12" db="EMBL/GenBank/DDBJ databases">
        <authorList>
            <person name="Brejova B."/>
        </authorList>
    </citation>
    <scope>NUCLEOTIDE SEQUENCE</scope>
</reference>
<dbReference type="FunFam" id="3.30.70.2740:FF:000001">
    <property type="entry name" value="D-lactate dehydrogenase mitochondrial"/>
    <property type="match status" value="1"/>
</dbReference>
<dbReference type="InterPro" id="IPR016171">
    <property type="entry name" value="Vanillyl_alc_oxidase_C-sub2"/>
</dbReference>
<keyword evidence="7" id="KW-0560">Oxidoreductase</keyword>
<gene>
    <name evidence="14" type="ORF">CANVERA_P2830</name>
</gene>
<protein>
    <recommendedName>
        <fullName evidence="9">D-lactate dehydrogenase (cytochrome)</fullName>
        <ecNumber evidence="9">1.1.2.4</ecNumber>
    </recommendedName>
    <alternativeName>
        <fullName evidence="12">D-lactate ferricytochrome C oxidoreductase</fullName>
    </alternativeName>
</protein>
<evidence type="ECO:0000256" key="8">
    <source>
        <dbReference type="ARBA" id="ARBA00023128"/>
    </source>
</evidence>
<dbReference type="AlphaFoldDB" id="A0A9W4TWF4"/>
<dbReference type="GO" id="GO:0071949">
    <property type="term" value="F:FAD binding"/>
    <property type="evidence" value="ECO:0007669"/>
    <property type="project" value="InterPro"/>
</dbReference>
<dbReference type="Proteomes" id="UP001152885">
    <property type="component" value="Unassembled WGS sequence"/>
</dbReference>
<comment type="catalytic activity">
    <reaction evidence="10">
        <text>(R)-lactate + 2 Fe(III)-[cytochrome c] = 2 Fe(II)-[cytochrome c] + pyruvate + 2 H(+)</text>
        <dbReference type="Rhea" id="RHEA:13521"/>
        <dbReference type="Rhea" id="RHEA-COMP:10350"/>
        <dbReference type="Rhea" id="RHEA-COMP:14399"/>
        <dbReference type="ChEBI" id="CHEBI:15361"/>
        <dbReference type="ChEBI" id="CHEBI:15378"/>
        <dbReference type="ChEBI" id="CHEBI:16004"/>
        <dbReference type="ChEBI" id="CHEBI:29033"/>
        <dbReference type="ChEBI" id="CHEBI:29034"/>
        <dbReference type="EC" id="1.1.2.4"/>
    </reaction>
</comment>
<evidence type="ECO:0000256" key="11">
    <source>
        <dbReference type="ARBA" id="ARBA00055809"/>
    </source>
</evidence>
<dbReference type="InterPro" id="IPR016164">
    <property type="entry name" value="FAD-linked_Oxase-like_C"/>
</dbReference>
<evidence type="ECO:0000313" key="14">
    <source>
        <dbReference type="EMBL" id="CAI5758316.1"/>
    </source>
</evidence>
<evidence type="ECO:0000256" key="3">
    <source>
        <dbReference type="ARBA" id="ARBA00008000"/>
    </source>
</evidence>
<evidence type="ECO:0000256" key="4">
    <source>
        <dbReference type="ARBA" id="ARBA00022630"/>
    </source>
</evidence>
<keyword evidence="15" id="KW-1185">Reference proteome</keyword>
<name>A0A9W4TWF4_9ASCO</name>
<proteinExistence type="inferred from homology"/>
<evidence type="ECO:0000313" key="15">
    <source>
        <dbReference type="Proteomes" id="UP001152885"/>
    </source>
</evidence>
<dbReference type="PROSITE" id="PS51387">
    <property type="entry name" value="FAD_PCMH"/>
    <property type="match status" value="1"/>
</dbReference>
<dbReference type="SUPFAM" id="SSF56176">
    <property type="entry name" value="FAD-binding/transporter-associated domain-like"/>
    <property type="match status" value="1"/>
</dbReference>
<evidence type="ECO:0000256" key="2">
    <source>
        <dbReference type="ARBA" id="ARBA00004173"/>
    </source>
</evidence>
<dbReference type="GO" id="GO:1903457">
    <property type="term" value="P:lactate catabolic process"/>
    <property type="evidence" value="ECO:0007669"/>
    <property type="project" value="TreeGrafter"/>
</dbReference>
<dbReference type="GO" id="GO:0005739">
    <property type="term" value="C:mitochondrion"/>
    <property type="evidence" value="ECO:0007669"/>
    <property type="project" value="UniProtKB-SubCell"/>
</dbReference>
<comment type="caution">
    <text evidence="14">The sequence shown here is derived from an EMBL/GenBank/DDBJ whole genome shotgun (WGS) entry which is preliminary data.</text>
</comment>
<evidence type="ECO:0000256" key="1">
    <source>
        <dbReference type="ARBA" id="ARBA00001974"/>
    </source>
</evidence>
<sequence>MLKRIPNSIKWGIIGTTVLSTSFIAYKYGKSTILKNPPENLFPKSSITKLEKLDAPKYIDAKDIPSVIDLIKQEIDNVEVKNDQPEIDHHTGNEFTTHKPLIHEKPIYIIYPKSTKEVSTILKICNEFKVPVVPFSGGSSLEGHFHSTRKGIVVDTSKMNKILEINDDDLDVKVQAGVNWQDLNQILEPCGLLFGTDCGPSGRIGGMIATNASGILASRYASTAFNVISITAVLPDGTIIKTKKRPRKSSAGYNLTNLFAGSEGTLGIVTEATLKVHPKPKSETVVVVQFPSISDSTKAVSQIFRSGIQPTAIELLDTNIMHCLNYSNYTTRKWLECPTLFFKIGGINDVVVNESVKIVKDITSNNNSSDFIFAENKEEGEELFSARKNAFYSMIEYGRNEIDPDCRIWVTDIAVPLSKLSKVLYKVHQMIKDSGFFSITLAHAGDGNFHADIFYKIEQRKEVEAMVNKFIELALKNEGTCTGEHGVGNAKRSYLLSELGDDTISLMRKLKLSIDPNRIMNPDKIFKIDPNDIGKY</sequence>
<dbReference type="EMBL" id="CANTUO010000002">
    <property type="protein sequence ID" value="CAI5758316.1"/>
    <property type="molecule type" value="Genomic_DNA"/>
</dbReference>
<evidence type="ECO:0000256" key="12">
    <source>
        <dbReference type="ARBA" id="ARBA00083446"/>
    </source>
</evidence>
<evidence type="ECO:0000256" key="10">
    <source>
        <dbReference type="ARBA" id="ARBA00051436"/>
    </source>
</evidence>
<dbReference type="GO" id="GO:0004458">
    <property type="term" value="F:D-lactate dehydrogenase (cytochrome) activity"/>
    <property type="evidence" value="ECO:0007669"/>
    <property type="project" value="UniProtKB-EC"/>
</dbReference>
<comment type="subcellular location">
    <subcellularLocation>
        <location evidence="2">Mitochondrion</location>
    </subcellularLocation>
</comment>
<dbReference type="InterPro" id="IPR004113">
    <property type="entry name" value="FAD-bd_oxidored_4_C"/>
</dbReference>
<dbReference type="InterPro" id="IPR016166">
    <property type="entry name" value="FAD-bd_PCMH"/>
</dbReference>
<dbReference type="GO" id="GO:0008720">
    <property type="term" value="F:D-lactate dehydrogenase (NAD+) activity"/>
    <property type="evidence" value="ECO:0007669"/>
    <property type="project" value="TreeGrafter"/>
</dbReference>
<comment type="function">
    <text evidence="11">Catalyzes the stereospecific oxidation of D-lactate to pyruvate.</text>
</comment>
<evidence type="ECO:0000256" key="7">
    <source>
        <dbReference type="ARBA" id="ARBA00023002"/>
    </source>
</evidence>
<evidence type="ECO:0000259" key="13">
    <source>
        <dbReference type="PROSITE" id="PS51387"/>
    </source>
</evidence>
<dbReference type="Gene3D" id="3.30.465.10">
    <property type="match status" value="1"/>
</dbReference>
<feature type="domain" description="FAD-binding PCMH-type" evidence="13">
    <location>
        <begin position="102"/>
        <end position="279"/>
    </location>
</feature>
<dbReference type="PANTHER" id="PTHR11748:SF117">
    <property type="entry name" value="AER321WP"/>
    <property type="match status" value="1"/>
</dbReference>
<evidence type="ECO:0000256" key="9">
    <source>
        <dbReference type="ARBA" id="ARBA00038897"/>
    </source>
</evidence>
<dbReference type="Gene3D" id="3.30.70.2740">
    <property type="match status" value="1"/>
</dbReference>
<keyword evidence="8" id="KW-0496">Mitochondrion</keyword>
<comment type="similarity">
    <text evidence="3">Belongs to the FAD-binding oxidoreductase/transferase type 4 family.</text>
</comment>
<dbReference type="Gene3D" id="1.10.45.10">
    <property type="entry name" value="Vanillyl-alcohol Oxidase, Chain A, domain 4"/>
    <property type="match status" value="1"/>
</dbReference>